<proteinExistence type="predicted"/>
<dbReference type="AlphaFoldDB" id="A0AAE0YQI8"/>
<evidence type="ECO:0000313" key="1">
    <source>
        <dbReference type="EMBL" id="KAK3752845.1"/>
    </source>
</evidence>
<comment type="caution">
    <text evidence="1">The sequence shown here is derived from an EMBL/GenBank/DDBJ whole genome shotgun (WGS) entry which is preliminary data.</text>
</comment>
<name>A0AAE0YQI8_9GAST</name>
<reference evidence="1" key="1">
    <citation type="journal article" date="2023" name="G3 (Bethesda)">
        <title>A reference genome for the long-term kleptoplast-retaining sea slug Elysia crispata morphotype clarki.</title>
        <authorList>
            <person name="Eastman K.E."/>
            <person name="Pendleton A.L."/>
            <person name="Shaikh M.A."/>
            <person name="Suttiyut T."/>
            <person name="Ogas R."/>
            <person name="Tomko P."/>
            <person name="Gavelis G."/>
            <person name="Widhalm J.R."/>
            <person name="Wisecaver J.H."/>
        </authorList>
    </citation>
    <scope>NUCLEOTIDE SEQUENCE</scope>
    <source>
        <strain evidence="1">ECLA1</strain>
    </source>
</reference>
<evidence type="ECO:0000313" key="2">
    <source>
        <dbReference type="Proteomes" id="UP001283361"/>
    </source>
</evidence>
<sequence length="89" mass="10006">MAATVGCCRLRYISDTTKPAQIRRRSWQYLGPSTRKPEAVPLQNAEALTLYAKALLHKWVARYTLYQPESYLSVPSLGQRNGGKVSPQP</sequence>
<dbReference type="EMBL" id="JAWDGP010005738">
    <property type="protein sequence ID" value="KAK3752845.1"/>
    <property type="molecule type" value="Genomic_DNA"/>
</dbReference>
<dbReference type="Proteomes" id="UP001283361">
    <property type="component" value="Unassembled WGS sequence"/>
</dbReference>
<organism evidence="1 2">
    <name type="scientific">Elysia crispata</name>
    <name type="common">lettuce slug</name>
    <dbReference type="NCBI Taxonomy" id="231223"/>
    <lineage>
        <taxon>Eukaryota</taxon>
        <taxon>Metazoa</taxon>
        <taxon>Spiralia</taxon>
        <taxon>Lophotrochozoa</taxon>
        <taxon>Mollusca</taxon>
        <taxon>Gastropoda</taxon>
        <taxon>Heterobranchia</taxon>
        <taxon>Euthyneura</taxon>
        <taxon>Panpulmonata</taxon>
        <taxon>Sacoglossa</taxon>
        <taxon>Placobranchoidea</taxon>
        <taxon>Plakobranchidae</taxon>
        <taxon>Elysia</taxon>
    </lineage>
</organism>
<protein>
    <submittedName>
        <fullName evidence="1">Uncharacterized protein</fullName>
    </submittedName>
</protein>
<keyword evidence="2" id="KW-1185">Reference proteome</keyword>
<gene>
    <name evidence="1" type="ORF">RRG08_007083</name>
</gene>
<accession>A0AAE0YQI8</accession>